<dbReference type="Proteomes" id="UP000515369">
    <property type="component" value="Chromosome"/>
</dbReference>
<feature type="transmembrane region" description="Helical" evidence="1">
    <location>
        <begin position="166"/>
        <end position="184"/>
    </location>
</feature>
<dbReference type="KEGG" id="sfol:H3H32_09300"/>
<protein>
    <submittedName>
        <fullName evidence="2">Uncharacterized protein</fullName>
    </submittedName>
</protein>
<feature type="transmembrane region" description="Helical" evidence="1">
    <location>
        <begin position="25"/>
        <end position="45"/>
    </location>
</feature>
<feature type="transmembrane region" description="Helical" evidence="1">
    <location>
        <begin position="253"/>
        <end position="273"/>
    </location>
</feature>
<reference evidence="2 3" key="1">
    <citation type="submission" date="2020-07" db="EMBL/GenBank/DDBJ databases">
        <title>Spirosoma foliorum sp. nov., isolated from the leaves on the Nejang mountain Korea, Republic of.</title>
        <authorList>
            <person name="Ho H."/>
            <person name="Lee Y.-J."/>
            <person name="Nurcahyanto D.-A."/>
            <person name="Kim S.-G."/>
        </authorList>
    </citation>
    <scope>NUCLEOTIDE SEQUENCE [LARGE SCALE GENOMIC DNA]</scope>
    <source>
        <strain evidence="2 3">PL0136</strain>
    </source>
</reference>
<feature type="transmembrane region" description="Helical" evidence="1">
    <location>
        <begin position="57"/>
        <end position="78"/>
    </location>
</feature>
<gene>
    <name evidence="2" type="ORF">H3H32_09300</name>
</gene>
<keyword evidence="1" id="KW-0812">Transmembrane</keyword>
<accession>A0A7G5H1R6</accession>
<sequence length="278" mass="31779">MNQTFSINRFGRLLRKYFTDSRGQLLASLGLLIGCLVVFGAITYQSIPVSVRNTRSILFFALGWPCWYIFTVQQIAGINQKERAINYLMQPASQFEKIALIWLISGLGFIVVYLGLFFLADTIGVSFINNRHWSPDKLVEIRERGSMLKIEPFFNHISMRDIPTSSWVFTALLHSFTLAFALLIRRYTLPLVVIVAFGLLFSGLFINNFLLQNLTGSDTIRSSFPFAEGIAKSPIQKYQYRIVQIPSFIGSQLRYIVGFTAIVLLYITAYVRLKEREI</sequence>
<organism evidence="2 3">
    <name type="scientific">Spirosoma foliorum</name>
    <dbReference type="NCBI Taxonomy" id="2710596"/>
    <lineage>
        <taxon>Bacteria</taxon>
        <taxon>Pseudomonadati</taxon>
        <taxon>Bacteroidota</taxon>
        <taxon>Cytophagia</taxon>
        <taxon>Cytophagales</taxon>
        <taxon>Cytophagaceae</taxon>
        <taxon>Spirosoma</taxon>
    </lineage>
</organism>
<feature type="transmembrane region" description="Helical" evidence="1">
    <location>
        <begin position="191"/>
        <end position="211"/>
    </location>
</feature>
<keyword evidence="3" id="KW-1185">Reference proteome</keyword>
<keyword evidence="1" id="KW-0472">Membrane</keyword>
<evidence type="ECO:0000313" key="2">
    <source>
        <dbReference type="EMBL" id="QMW05058.1"/>
    </source>
</evidence>
<proteinExistence type="predicted"/>
<evidence type="ECO:0000256" key="1">
    <source>
        <dbReference type="SAM" id="Phobius"/>
    </source>
</evidence>
<dbReference type="EMBL" id="CP059732">
    <property type="protein sequence ID" value="QMW05058.1"/>
    <property type="molecule type" value="Genomic_DNA"/>
</dbReference>
<feature type="transmembrane region" description="Helical" evidence="1">
    <location>
        <begin position="99"/>
        <end position="120"/>
    </location>
</feature>
<evidence type="ECO:0000313" key="3">
    <source>
        <dbReference type="Proteomes" id="UP000515369"/>
    </source>
</evidence>
<dbReference type="RefSeq" id="WP_182462406.1">
    <property type="nucleotide sequence ID" value="NZ_CP059732.1"/>
</dbReference>
<name>A0A7G5H1R6_9BACT</name>
<dbReference type="AlphaFoldDB" id="A0A7G5H1R6"/>
<keyword evidence="1" id="KW-1133">Transmembrane helix</keyword>